<evidence type="ECO:0000313" key="5">
    <source>
        <dbReference type="Proteomes" id="UP000248729"/>
    </source>
</evidence>
<keyword evidence="1" id="KW-0472">Membrane</keyword>
<keyword evidence="1" id="KW-0812">Transmembrane</keyword>
<evidence type="ECO:0000313" key="2">
    <source>
        <dbReference type="EMBL" id="PNI05642.1"/>
    </source>
</evidence>
<reference evidence="2 4" key="1">
    <citation type="submission" date="2018-01" db="EMBL/GenBank/DDBJ databases">
        <title>Draft genome sequences of six Vibrio diazotrophicus strains isolated from deep-sea sediments of the Baltic Sea.</title>
        <authorList>
            <person name="Castillo D."/>
            <person name="Vandieken V."/>
            <person name="Chiang O."/>
            <person name="Middelboe M."/>
        </authorList>
    </citation>
    <scope>NUCLEOTIDE SEQUENCE [LARGE SCALE GENOMIC DNA]</scope>
    <source>
        <strain evidence="2 4">60.27F</strain>
    </source>
</reference>
<reference evidence="3 5" key="2">
    <citation type="submission" date="2018-06" db="EMBL/GenBank/DDBJ databases">
        <title>Freshwater and sediment microbial communities from various areas in North America, analyzing microbe dynamics in response to fracking.</title>
        <authorList>
            <person name="Lamendella R."/>
        </authorList>
    </citation>
    <scope>NUCLEOTIDE SEQUENCE [LARGE SCALE GENOMIC DNA]</scope>
    <source>
        <strain evidence="3 5">99A</strain>
    </source>
</reference>
<accession>A0A2J8I531</accession>
<dbReference type="OrthoDB" id="5904820at2"/>
<dbReference type="EMBL" id="QLTR01000024">
    <property type="protein sequence ID" value="RAS60022.1"/>
    <property type="molecule type" value="Genomic_DNA"/>
</dbReference>
<organism evidence="2 4">
    <name type="scientific">Vibrio diazotrophicus</name>
    <dbReference type="NCBI Taxonomy" id="685"/>
    <lineage>
        <taxon>Bacteria</taxon>
        <taxon>Pseudomonadati</taxon>
        <taxon>Pseudomonadota</taxon>
        <taxon>Gammaproteobacteria</taxon>
        <taxon>Vibrionales</taxon>
        <taxon>Vibrionaceae</taxon>
        <taxon>Vibrio</taxon>
    </lineage>
</organism>
<dbReference type="RefSeq" id="WP_102965700.1">
    <property type="nucleotide sequence ID" value="NZ_POSK01000003.1"/>
</dbReference>
<evidence type="ECO:0000313" key="4">
    <source>
        <dbReference type="Proteomes" id="UP000236449"/>
    </source>
</evidence>
<comment type="caution">
    <text evidence="2">The sequence shown here is derived from an EMBL/GenBank/DDBJ whole genome shotgun (WGS) entry which is preliminary data.</text>
</comment>
<dbReference type="Proteomes" id="UP000248729">
    <property type="component" value="Unassembled WGS sequence"/>
</dbReference>
<dbReference type="Proteomes" id="UP000236449">
    <property type="component" value="Unassembled WGS sequence"/>
</dbReference>
<gene>
    <name evidence="2" type="ORF">C1N32_05955</name>
    <name evidence="3" type="ORF">DET48_12445</name>
</gene>
<protein>
    <submittedName>
        <fullName evidence="2">Uncharacterized protein</fullName>
    </submittedName>
</protein>
<feature type="transmembrane region" description="Helical" evidence="1">
    <location>
        <begin position="26"/>
        <end position="59"/>
    </location>
</feature>
<keyword evidence="1" id="KW-1133">Transmembrane helix</keyword>
<name>A0A2J8I531_VIBDI</name>
<proteinExistence type="predicted"/>
<evidence type="ECO:0000256" key="1">
    <source>
        <dbReference type="SAM" id="Phobius"/>
    </source>
</evidence>
<evidence type="ECO:0000313" key="3">
    <source>
        <dbReference type="EMBL" id="RAS60022.1"/>
    </source>
</evidence>
<sequence length="87" mass="9626">MMFSFLATFFFMLLLGKKVLVPYLSILSLALLLVIIHFVIDVDTIPVLITLFVAAPLLIHFRYSALTHPAFVVCVLAPSLLTYSLGA</sequence>
<dbReference type="AlphaFoldDB" id="A0A2J8I531"/>
<dbReference type="EMBL" id="POSK01000003">
    <property type="protein sequence ID" value="PNI05642.1"/>
    <property type="molecule type" value="Genomic_DNA"/>
</dbReference>